<protein>
    <submittedName>
        <fullName evidence="1">Uncharacterized protein</fullName>
    </submittedName>
</protein>
<dbReference type="VEuPathDB" id="FungiDB:DFL_000689"/>
<accession>A0A437AEL1</accession>
<organism evidence="1 2">
    <name type="scientific">Arthrobotrys flagrans</name>
    <name type="common">Nematode-trapping fungus</name>
    <name type="synonym">Trichothecium flagrans</name>
    <dbReference type="NCBI Taxonomy" id="97331"/>
    <lineage>
        <taxon>Eukaryota</taxon>
        <taxon>Fungi</taxon>
        <taxon>Dikarya</taxon>
        <taxon>Ascomycota</taxon>
        <taxon>Pezizomycotina</taxon>
        <taxon>Orbiliomycetes</taxon>
        <taxon>Orbiliales</taxon>
        <taxon>Orbiliaceae</taxon>
        <taxon>Arthrobotrys</taxon>
    </lineage>
</organism>
<proteinExistence type="predicted"/>
<evidence type="ECO:0000313" key="2">
    <source>
        <dbReference type="Proteomes" id="UP000283090"/>
    </source>
</evidence>
<reference evidence="1 2" key="1">
    <citation type="submission" date="2019-01" db="EMBL/GenBank/DDBJ databases">
        <title>Intercellular communication is required for trap formation in the nematode-trapping fungus Duddingtonia flagrans.</title>
        <authorList>
            <person name="Youssar L."/>
            <person name="Wernet V."/>
            <person name="Hensel N."/>
            <person name="Hildebrandt H.-G."/>
            <person name="Fischer R."/>
        </authorList>
    </citation>
    <scope>NUCLEOTIDE SEQUENCE [LARGE SCALE GENOMIC DNA]</scope>
    <source>
        <strain evidence="1 2">CBS H-5679</strain>
    </source>
</reference>
<dbReference type="AlphaFoldDB" id="A0A437AEL1"/>
<dbReference type="Proteomes" id="UP000283090">
    <property type="component" value="Unassembled WGS sequence"/>
</dbReference>
<dbReference type="GeneID" id="93583000"/>
<dbReference type="EMBL" id="SAEB01000001">
    <property type="protein sequence ID" value="RVD89692.1"/>
    <property type="molecule type" value="Genomic_DNA"/>
</dbReference>
<dbReference type="RefSeq" id="XP_067495236.1">
    <property type="nucleotide sequence ID" value="XM_067636384.1"/>
</dbReference>
<comment type="caution">
    <text evidence="1">The sequence shown here is derived from an EMBL/GenBank/DDBJ whole genome shotgun (WGS) entry which is preliminary data.</text>
</comment>
<keyword evidence="2" id="KW-1185">Reference proteome</keyword>
<name>A0A437AEL1_ARTFL</name>
<sequence>MTATDTATSTVAGPTRTITTTVTVPVKTMASYTAAVAQTPAPVSPDQIATFHNFSMLPTVFHATEGVLKPSAALRMIWYIFIAG</sequence>
<gene>
    <name evidence="1" type="ORF">DFL_000689</name>
</gene>
<evidence type="ECO:0000313" key="1">
    <source>
        <dbReference type="EMBL" id="RVD89692.1"/>
    </source>
</evidence>